<gene>
    <name evidence="2" type="ORF">PBIL07802_LOCUS11930</name>
</gene>
<dbReference type="AlphaFoldDB" id="A0A7S3G6Z1"/>
<feature type="region of interest" description="Disordered" evidence="1">
    <location>
        <begin position="506"/>
        <end position="538"/>
    </location>
</feature>
<accession>A0A7S3G6Z1</accession>
<evidence type="ECO:0000256" key="1">
    <source>
        <dbReference type="SAM" id="MobiDB-lite"/>
    </source>
</evidence>
<organism evidence="2">
    <name type="scientific">Palpitomonas bilix</name>
    <dbReference type="NCBI Taxonomy" id="652834"/>
    <lineage>
        <taxon>Eukaryota</taxon>
        <taxon>Eukaryota incertae sedis</taxon>
    </lineage>
</organism>
<evidence type="ECO:0000313" key="2">
    <source>
        <dbReference type="EMBL" id="CAE0249731.1"/>
    </source>
</evidence>
<feature type="region of interest" description="Disordered" evidence="1">
    <location>
        <begin position="46"/>
        <end position="90"/>
    </location>
</feature>
<feature type="region of interest" description="Disordered" evidence="1">
    <location>
        <begin position="146"/>
        <end position="173"/>
    </location>
</feature>
<name>A0A7S3G6Z1_9EUKA</name>
<feature type="compositionally biased region" description="Basic and acidic residues" evidence="1">
    <location>
        <begin position="153"/>
        <end position="162"/>
    </location>
</feature>
<protein>
    <submittedName>
        <fullName evidence="2">Uncharacterized protein</fullName>
    </submittedName>
</protein>
<feature type="compositionally biased region" description="Basic and acidic residues" evidence="1">
    <location>
        <begin position="73"/>
        <end position="82"/>
    </location>
</feature>
<reference evidence="2" key="1">
    <citation type="submission" date="2021-01" db="EMBL/GenBank/DDBJ databases">
        <authorList>
            <person name="Corre E."/>
            <person name="Pelletier E."/>
            <person name="Niang G."/>
            <person name="Scheremetjew M."/>
            <person name="Finn R."/>
            <person name="Kale V."/>
            <person name="Holt S."/>
            <person name="Cochrane G."/>
            <person name="Meng A."/>
            <person name="Brown T."/>
            <person name="Cohen L."/>
        </authorList>
    </citation>
    <scope>NUCLEOTIDE SEQUENCE</scope>
    <source>
        <strain evidence="2">NIES-2562</strain>
    </source>
</reference>
<sequence length="538" mass="59832">MDPASHSLSEREDTWLAWMDENSFSHSREQGGEVWSVDAKHAPRMRDYFQTRKRSRRDVDSTSFSSHLLSPHQEGREVEMHHVSPPPSLIATPRKRFREEVSVLDTVAPSLQTFTVARTVSVPFSASASASPSSALVAPPPSFCSSPPVSLDARSRGPDLPRPESVGHVPVTAYAPTPQRGKVFVAKLQVPMRPSPRSAYANLEELARCTSEVLSGTQLTHLPCNVPPFFRKGDPVTIMDASDLPKDLLSASHFETGSMHSRIFRSPSKLGRGGSKRGKHVPLSLEMRRILTKMLSNLRDHLTLKPFFTEKDLDHSCAVPFETSPVVVVSVVTRKCWNIDPKKCPSRMHTSNTSYLVLHPEAFSLRCHSTSGKNTFGNIKCVRREVQSNGVSEPVHAFRLRNMFPYSDQALAGQFFSELYQEDELRDQLVRSVFVSPSTSTSTSAPASAVVRDIQQEEQGLCRSDLLKKEVSCVVASPLLENGLERMVTSQVNAYNRELKRSTSTAIAKKTLSSQKEREEKKKMPLSSHAKGKSDRQS</sequence>
<dbReference type="EMBL" id="HBIB01018400">
    <property type="protein sequence ID" value="CAE0249731.1"/>
    <property type="molecule type" value="Transcribed_RNA"/>
</dbReference>
<proteinExistence type="predicted"/>